<accession>A0A2K3NJJ2</accession>
<dbReference type="Proteomes" id="UP000236291">
    <property type="component" value="Unassembled WGS sequence"/>
</dbReference>
<organism evidence="1 2">
    <name type="scientific">Trifolium pratense</name>
    <name type="common">Red clover</name>
    <dbReference type="NCBI Taxonomy" id="57577"/>
    <lineage>
        <taxon>Eukaryota</taxon>
        <taxon>Viridiplantae</taxon>
        <taxon>Streptophyta</taxon>
        <taxon>Embryophyta</taxon>
        <taxon>Tracheophyta</taxon>
        <taxon>Spermatophyta</taxon>
        <taxon>Magnoliopsida</taxon>
        <taxon>eudicotyledons</taxon>
        <taxon>Gunneridae</taxon>
        <taxon>Pentapetalae</taxon>
        <taxon>rosids</taxon>
        <taxon>fabids</taxon>
        <taxon>Fabales</taxon>
        <taxon>Fabaceae</taxon>
        <taxon>Papilionoideae</taxon>
        <taxon>50 kb inversion clade</taxon>
        <taxon>NPAAA clade</taxon>
        <taxon>Hologalegina</taxon>
        <taxon>IRL clade</taxon>
        <taxon>Trifolieae</taxon>
        <taxon>Trifolium</taxon>
    </lineage>
</organism>
<dbReference type="AlphaFoldDB" id="A0A2K3NJJ2"/>
<dbReference type="EMBL" id="ASHM01022297">
    <property type="protein sequence ID" value="PNY03169.1"/>
    <property type="molecule type" value="Genomic_DNA"/>
</dbReference>
<evidence type="ECO:0000313" key="1">
    <source>
        <dbReference type="EMBL" id="PNY03169.1"/>
    </source>
</evidence>
<sequence length="129" mass="14476">MRLWQNVVETGAQILEPAFHLIEDWKHANSNKLMQHAPVNVTSATAELAAHSNNGADRVGTVWKKPAIGRYKCNIDVLILAQRDRGSLGMCIHDDKGWFVLAKTMWISPIYSVDLGEALRLFFFLQLGS</sequence>
<gene>
    <name evidence="1" type="ORF">L195_g026492</name>
</gene>
<evidence type="ECO:0000313" key="2">
    <source>
        <dbReference type="Proteomes" id="UP000236291"/>
    </source>
</evidence>
<protein>
    <submittedName>
        <fullName evidence="1">Cytochrome p450</fullName>
    </submittedName>
</protein>
<name>A0A2K3NJJ2_TRIPR</name>
<proteinExistence type="predicted"/>
<reference evidence="1 2" key="2">
    <citation type="journal article" date="2017" name="Front. Plant Sci.">
        <title>Gene Classification and Mining of Molecular Markers Useful in Red Clover (Trifolium pratense) Breeding.</title>
        <authorList>
            <person name="Istvanek J."/>
            <person name="Dluhosova J."/>
            <person name="Dluhos P."/>
            <person name="Patkova L."/>
            <person name="Nedelnik J."/>
            <person name="Repkova J."/>
        </authorList>
    </citation>
    <scope>NUCLEOTIDE SEQUENCE [LARGE SCALE GENOMIC DNA]</scope>
    <source>
        <strain evidence="2">cv. Tatra</strain>
        <tissue evidence="1">Young leaves</tissue>
    </source>
</reference>
<reference evidence="1 2" key="1">
    <citation type="journal article" date="2014" name="Am. J. Bot.">
        <title>Genome assembly and annotation for red clover (Trifolium pratense; Fabaceae).</title>
        <authorList>
            <person name="Istvanek J."/>
            <person name="Jaros M."/>
            <person name="Krenek A."/>
            <person name="Repkova J."/>
        </authorList>
    </citation>
    <scope>NUCLEOTIDE SEQUENCE [LARGE SCALE GENOMIC DNA]</scope>
    <source>
        <strain evidence="2">cv. Tatra</strain>
        <tissue evidence="1">Young leaves</tissue>
    </source>
</reference>
<comment type="caution">
    <text evidence="1">The sequence shown here is derived from an EMBL/GenBank/DDBJ whole genome shotgun (WGS) entry which is preliminary data.</text>
</comment>